<dbReference type="InterPro" id="IPR016040">
    <property type="entry name" value="NAD(P)-bd_dom"/>
</dbReference>
<proteinExistence type="predicted"/>
<reference evidence="2" key="1">
    <citation type="submission" date="2021-12" db="EMBL/GenBank/DDBJ databases">
        <title>Discovery of the Pendulisporaceae a myxobacterial family with distinct sporulation behavior and unique specialized metabolism.</title>
        <authorList>
            <person name="Garcia R."/>
            <person name="Popoff A."/>
            <person name="Bader C.D."/>
            <person name="Loehr J."/>
            <person name="Walesch S."/>
            <person name="Walt C."/>
            <person name="Boldt J."/>
            <person name="Bunk B."/>
            <person name="Haeckl F.J.F.P.J."/>
            <person name="Gunesch A.P."/>
            <person name="Birkelbach J."/>
            <person name="Nuebel U."/>
            <person name="Pietschmann T."/>
            <person name="Bach T."/>
            <person name="Mueller R."/>
        </authorList>
    </citation>
    <scope>NUCLEOTIDE SEQUENCE</scope>
    <source>
        <strain evidence="2">MSr11367</strain>
    </source>
</reference>
<dbReference type="Proteomes" id="UP001374803">
    <property type="component" value="Chromosome"/>
</dbReference>
<dbReference type="PANTHER" id="PTHR43781:SF1">
    <property type="entry name" value="SACCHAROPINE DEHYDROGENASE"/>
    <property type="match status" value="1"/>
</dbReference>
<dbReference type="SUPFAM" id="SSF51735">
    <property type="entry name" value="NAD(P)-binding Rossmann-fold domains"/>
    <property type="match status" value="1"/>
</dbReference>
<dbReference type="InterPro" id="IPR036291">
    <property type="entry name" value="NAD(P)-bd_dom_sf"/>
</dbReference>
<evidence type="ECO:0000259" key="1">
    <source>
        <dbReference type="Pfam" id="PF13460"/>
    </source>
</evidence>
<keyword evidence="3" id="KW-1185">Reference proteome</keyword>
<accession>A0ABZ2LEJ5</accession>
<evidence type="ECO:0000313" key="2">
    <source>
        <dbReference type="EMBL" id="WXB09363.1"/>
    </source>
</evidence>
<dbReference type="PANTHER" id="PTHR43781">
    <property type="entry name" value="SACCHAROPINE DEHYDROGENASE"/>
    <property type="match status" value="1"/>
</dbReference>
<evidence type="ECO:0000313" key="3">
    <source>
        <dbReference type="Proteomes" id="UP001374803"/>
    </source>
</evidence>
<organism evidence="2 3">
    <name type="scientific">Pendulispora rubella</name>
    <dbReference type="NCBI Taxonomy" id="2741070"/>
    <lineage>
        <taxon>Bacteria</taxon>
        <taxon>Pseudomonadati</taxon>
        <taxon>Myxococcota</taxon>
        <taxon>Myxococcia</taxon>
        <taxon>Myxococcales</taxon>
        <taxon>Sorangiineae</taxon>
        <taxon>Pendulisporaceae</taxon>
        <taxon>Pendulispora</taxon>
    </lineage>
</organism>
<dbReference type="Pfam" id="PF13460">
    <property type="entry name" value="NAD_binding_10"/>
    <property type="match status" value="1"/>
</dbReference>
<gene>
    <name evidence="2" type="ORF">LVJ94_19295</name>
</gene>
<protein>
    <submittedName>
        <fullName evidence="2">NAD(P)H-binding protein</fullName>
    </submittedName>
</protein>
<name>A0ABZ2LEJ5_9BACT</name>
<sequence length="334" mass="35715">MTSNRNVTVYGAYGHTGRFVVAELLARGWNPIVSGRDADKLKSLDRRLDVRPASVDDAASLDRALAGSAAVILCAGPFADTSAPVVEAALRAGIPYLDPSAEGVVTMTTFEQYAARARGTVILPAMGFYGGLGDLLATVAMGDDDAPADEIRVGFALDGWHPTNGTRITGQRTAGRRVFFSNNRLEVGSDPQEKSTWNFPAPIGPQDVVPLSTVDVVTMSRHLRAREIRTFMNLAPLVDLRNPATPAPVATDDRGRSSQTFVVEAVVRRGGEERRAVVRGRDIYAVSAPILVEAMERVLDGRTRTSGVVAAGAIFDAADFLRALSPKHLEFEGA</sequence>
<dbReference type="Gene3D" id="3.40.50.720">
    <property type="entry name" value="NAD(P)-binding Rossmann-like Domain"/>
    <property type="match status" value="1"/>
</dbReference>
<dbReference type="RefSeq" id="WP_394839036.1">
    <property type="nucleotide sequence ID" value="NZ_CP089929.1"/>
</dbReference>
<feature type="domain" description="NAD(P)-binding" evidence="1">
    <location>
        <begin position="11"/>
        <end position="94"/>
    </location>
</feature>
<dbReference type="EMBL" id="CP089983">
    <property type="protein sequence ID" value="WXB09363.1"/>
    <property type="molecule type" value="Genomic_DNA"/>
</dbReference>